<evidence type="ECO:0000256" key="7">
    <source>
        <dbReference type="ARBA" id="ARBA00047851"/>
    </source>
</evidence>
<dbReference type="NCBIfam" id="TIGR00693">
    <property type="entry name" value="thiE"/>
    <property type="match status" value="1"/>
</dbReference>
<comment type="catalytic activity">
    <reaction evidence="6 9 10">
        <text>4-methyl-5-(2-phosphooxyethyl)-thiazole + 4-amino-2-methyl-5-(diphosphooxymethyl)pyrimidine + H(+) = thiamine phosphate + diphosphate</text>
        <dbReference type="Rhea" id="RHEA:22328"/>
        <dbReference type="ChEBI" id="CHEBI:15378"/>
        <dbReference type="ChEBI" id="CHEBI:33019"/>
        <dbReference type="ChEBI" id="CHEBI:37575"/>
        <dbReference type="ChEBI" id="CHEBI:57841"/>
        <dbReference type="ChEBI" id="CHEBI:58296"/>
        <dbReference type="EC" id="2.5.1.3"/>
    </reaction>
</comment>
<evidence type="ECO:0000256" key="10">
    <source>
        <dbReference type="RuleBase" id="RU003826"/>
    </source>
</evidence>
<evidence type="ECO:0000256" key="11">
    <source>
        <dbReference type="RuleBase" id="RU004253"/>
    </source>
</evidence>
<feature type="binding site" evidence="9">
    <location>
        <begin position="190"/>
        <end position="191"/>
    </location>
    <ligand>
        <name>2-[(2R,5Z)-2-carboxy-4-methylthiazol-5(2H)-ylidene]ethyl phosphate</name>
        <dbReference type="ChEBI" id="CHEBI:62899"/>
    </ligand>
</feature>
<evidence type="ECO:0000313" key="13">
    <source>
        <dbReference type="EMBL" id="MQM73118.1"/>
    </source>
</evidence>
<name>A0A6L5GSL8_9FIRM</name>
<dbReference type="UniPathway" id="UPA00060">
    <property type="reaction ID" value="UER00141"/>
</dbReference>
<reference evidence="13" key="1">
    <citation type="journal article" date="2020" name="Appl. Environ. Microbiol.">
        <title>Medium-Chain Fatty Acid Synthesis by 'Candidatus Weimeria bifida' gen. nov., sp. nov., and 'Candidatus Pseudoramibacter fermentans' sp. nov.</title>
        <authorList>
            <person name="Scarborough M.J."/>
            <person name="Myers K.S."/>
            <person name="Donohue T.J."/>
            <person name="Noguera D.R."/>
        </authorList>
    </citation>
    <scope>NUCLEOTIDE SEQUENCE</scope>
    <source>
        <strain evidence="13">EUB1.1</strain>
    </source>
</reference>
<accession>A0A6L5GSL8</accession>
<feature type="binding site" evidence="9">
    <location>
        <position position="143"/>
    </location>
    <ligand>
        <name>4-amino-2-methyl-5-(diphosphooxymethyl)pyrimidine</name>
        <dbReference type="ChEBI" id="CHEBI:57841"/>
    </ligand>
</feature>
<comment type="function">
    <text evidence="9">Condenses 4-methyl-5-(beta-hydroxyethyl)thiazole monophosphate (THZ-P) and 2-methyl-4-amino-5-hydroxymethyl pyrimidine pyrophosphate (HMP-PP) to form thiamine monophosphate (TMP).</text>
</comment>
<protein>
    <recommendedName>
        <fullName evidence="9">Thiamine-phosphate synthase</fullName>
        <shortName evidence="9">TP synthase</shortName>
        <shortName evidence="9">TPS</shortName>
        <ecNumber evidence="9">2.5.1.3</ecNumber>
    </recommendedName>
    <alternativeName>
        <fullName evidence="9">Thiamine-phosphate pyrophosphorylase</fullName>
        <shortName evidence="9">TMP pyrophosphorylase</shortName>
        <shortName evidence="9">TMP-PPase</shortName>
    </alternativeName>
</protein>
<dbReference type="InterPro" id="IPR036206">
    <property type="entry name" value="ThiamineP_synth_sf"/>
</dbReference>
<feature type="binding site" evidence="9">
    <location>
        <position position="76"/>
    </location>
    <ligand>
        <name>Mg(2+)</name>
        <dbReference type="ChEBI" id="CHEBI:18420"/>
    </ligand>
</feature>
<keyword evidence="14" id="KW-1185">Reference proteome</keyword>
<dbReference type="GO" id="GO:0009228">
    <property type="term" value="P:thiamine biosynthetic process"/>
    <property type="evidence" value="ECO:0007669"/>
    <property type="project" value="UniProtKB-KW"/>
</dbReference>
<comment type="catalytic activity">
    <reaction evidence="7 9 10">
        <text>2-(2-carboxy-4-methylthiazol-5-yl)ethyl phosphate + 4-amino-2-methyl-5-(diphosphooxymethyl)pyrimidine + 2 H(+) = thiamine phosphate + CO2 + diphosphate</text>
        <dbReference type="Rhea" id="RHEA:47848"/>
        <dbReference type="ChEBI" id="CHEBI:15378"/>
        <dbReference type="ChEBI" id="CHEBI:16526"/>
        <dbReference type="ChEBI" id="CHEBI:33019"/>
        <dbReference type="ChEBI" id="CHEBI:37575"/>
        <dbReference type="ChEBI" id="CHEBI:57841"/>
        <dbReference type="ChEBI" id="CHEBI:62890"/>
        <dbReference type="EC" id="2.5.1.3"/>
    </reaction>
</comment>
<gene>
    <name evidence="9 13" type="primary">thiE</name>
    <name evidence="13" type="ORF">FRC53_06825</name>
</gene>
<keyword evidence="4 9" id="KW-0460">Magnesium</keyword>
<dbReference type="FunFam" id="3.20.20.70:FF:000096">
    <property type="entry name" value="Thiamine-phosphate synthase"/>
    <property type="match status" value="1"/>
</dbReference>
<keyword evidence="2 9" id="KW-0808">Transferase</keyword>
<feature type="binding site" evidence="9">
    <location>
        <begin position="140"/>
        <end position="142"/>
    </location>
    <ligand>
        <name>2-[(2R,5Z)-2-carboxy-4-methylthiazol-5(2H)-ylidene]ethyl phosphate</name>
        <dbReference type="ChEBI" id="CHEBI:62899"/>
    </ligand>
</feature>
<feature type="binding site" evidence="9">
    <location>
        <position position="75"/>
    </location>
    <ligand>
        <name>4-amino-2-methyl-5-(diphosphooxymethyl)pyrimidine</name>
        <dbReference type="ChEBI" id="CHEBI:57841"/>
    </ligand>
</feature>
<comment type="similarity">
    <text evidence="9 10">Belongs to the thiamine-phosphate synthase family.</text>
</comment>
<dbReference type="SUPFAM" id="SSF51391">
    <property type="entry name" value="Thiamin phosphate synthase"/>
    <property type="match status" value="1"/>
</dbReference>
<dbReference type="InterPro" id="IPR034291">
    <property type="entry name" value="TMP_synthase"/>
</dbReference>
<keyword evidence="3 9" id="KW-0479">Metal-binding</keyword>
<dbReference type="GO" id="GO:0004789">
    <property type="term" value="F:thiamine-phosphate diphosphorylase activity"/>
    <property type="evidence" value="ECO:0007669"/>
    <property type="project" value="UniProtKB-UniRule"/>
</dbReference>
<evidence type="ECO:0000256" key="5">
    <source>
        <dbReference type="ARBA" id="ARBA00022977"/>
    </source>
</evidence>
<dbReference type="HAMAP" id="MF_00097">
    <property type="entry name" value="TMP_synthase"/>
    <property type="match status" value="1"/>
</dbReference>
<comment type="caution">
    <text evidence="13">The sequence shown here is derived from an EMBL/GenBank/DDBJ whole genome shotgun (WGS) entry which is preliminary data.</text>
</comment>
<dbReference type="AlphaFoldDB" id="A0A6L5GSL8"/>
<dbReference type="CDD" id="cd00564">
    <property type="entry name" value="TMP_TenI"/>
    <property type="match status" value="1"/>
</dbReference>
<dbReference type="EMBL" id="VOGB01000004">
    <property type="protein sequence ID" value="MQM73118.1"/>
    <property type="molecule type" value="Genomic_DNA"/>
</dbReference>
<comment type="pathway">
    <text evidence="1 9 11">Cofactor biosynthesis; thiamine diphosphate biosynthesis; thiamine phosphate from 4-amino-2-methyl-5-diphosphomethylpyrimidine and 4-methyl-5-(2-phosphoethyl)-thiazole: step 1/1.</text>
</comment>
<evidence type="ECO:0000256" key="9">
    <source>
        <dbReference type="HAMAP-Rule" id="MF_00097"/>
    </source>
</evidence>
<organism evidence="13 14">
    <name type="scientific">Candidatus Pseudoramibacter fermentans</name>
    <dbReference type="NCBI Taxonomy" id="2594427"/>
    <lineage>
        <taxon>Bacteria</taxon>
        <taxon>Bacillati</taxon>
        <taxon>Bacillota</taxon>
        <taxon>Clostridia</taxon>
        <taxon>Eubacteriales</taxon>
        <taxon>Eubacteriaceae</taxon>
        <taxon>Pseudoramibacter</taxon>
    </lineage>
</organism>
<proteinExistence type="inferred from homology"/>
<evidence type="ECO:0000256" key="1">
    <source>
        <dbReference type="ARBA" id="ARBA00005165"/>
    </source>
</evidence>
<dbReference type="GO" id="GO:0005737">
    <property type="term" value="C:cytoplasm"/>
    <property type="evidence" value="ECO:0007669"/>
    <property type="project" value="TreeGrafter"/>
</dbReference>
<feature type="binding site" evidence="9">
    <location>
        <position position="95"/>
    </location>
    <ligand>
        <name>Mg(2+)</name>
        <dbReference type="ChEBI" id="CHEBI:18420"/>
    </ligand>
</feature>
<feature type="domain" description="Thiamine phosphate synthase/TenI" evidence="12">
    <location>
        <begin position="13"/>
        <end position="193"/>
    </location>
</feature>
<comment type="cofactor">
    <cofactor evidence="9">
        <name>Mg(2+)</name>
        <dbReference type="ChEBI" id="CHEBI:18420"/>
    </cofactor>
    <text evidence="9">Binds 1 Mg(2+) ion per subunit.</text>
</comment>
<evidence type="ECO:0000256" key="3">
    <source>
        <dbReference type="ARBA" id="ARBA00022723"/>
    </source>
</evidence>
<dbReference type="GO" id="GO:0000287">
    <property type="term" value="F:magnesium ion binding"/>
    <property type="evidence" value="ECO:0007669"/>
    <property type="project" value="UniProtKB-UniRule"/>
</dbReference>
<evidence type="ECO:0000313" key="14">
    <source>
        <dbReference type="Proteomes" id="UP000473648"/>
    </source>
</evidence>
<feature type="binding site" evidence="9">
    <location>
        <begin position="43"/>
        <end position="47"/>
    </location>
    <ligand>
        <name>4-amino-2-methyl-5-(diphosphooxymethyl)pyrimidine</name>
        <dbReference type="ChEBI" id="CHEBI:57841"/>
    </ligand>
</feature>
<comment type="catalytic activity">
    <reaction evidence="8 9 10">
        <text>2-[(2R,5Z)-2-carboxy-4-methylthiazol-5(2H)-ylidene]ethyl phosphate + 4-amino-2-methyl-5-(diphosphooxymethyl)pyrimidine + 2 H(+) = thiamine phosphate + CO2 + diphosphate</text>
        <dbReference type="Rhea" id="RHEA:47844"/>
        <dbReference type="ChEBI" id="CHEBI:15378"/>
        <dbReference type="ChEBI" id="CHEBI:16526"/>
        <dbReference type="ChEBI" id="CHEBI:33019"/>
        <dbReference type="ChEBI" id="CHEBI:37575"/>
        <dbReference type="ChEBI" id="CHEBI:57841"/>
        <dbReference type="ChEBI" id="CHEBI:62899"/>
        <dbReference type="EC" id="2.5.1.3"/>
    </reaction>
</comment>
<dbReference type="Proteomes" id="UP000473648">
    <property type="component" value="Unassembled WGS sequence"/>
</dbReference>
<dbReference type="GO" id="GO:0009229">
    <property type="term" value="P:thiamine diphosphate biosynthetic process"/>
    <property type="evidence" value="ECO:0007669"/>
    <property type="project" value="UniProtKB-UniRule"/>
</dbReference>
<dbReference type="PANTHER" id="PTHR20857">
    <property type="entry name" value="THIAMINE-PHOSPHATE PYROPHOSPHORYLASE"/>
    <property type="match status" value="1"/>
</dbReference>
<evidence type="ECO:0000256" key="6">
    <source>
        <dbReference type="ARBA" id="ARBA00047334"/>
    </source>
</evidence>
<evidence type="ECO:0000256" key="8">
    <source>
        <dbReference type="ARBA" id="ARBA00047883"/>
    </source>
</evidence>
<keyword evidence="5 9" id="KW-0784">Thiamine biosynthesis</keyword>
<dbReference type="InterPro" id="IPR022998">
    <property type="entry name" value="ThiamineP_synth_TenI"/>
</dbReference>
<evidence type="ECO:0000256" key="4">
    <source>
        <dbReference type="ARBA" id="ARBA00022842"/>
    </source>
</evidence>
<sequence length="215" mass="23027">MKQNKVRPEDLRLYAITDRRWLGNKKLSDDVEAVLKGGATFIQLREKHLETDAFKREAEVIQKICAAYHVPFIINDNVEIAKAIGADGVHVGQSDMAAGDVRRRLGDDKIIGVSASTVEEALEAERHGADYLGVGAVFPTGSKDDADAVDAATLKAICEAVDIPVVAIGGITADNMKELSGSGICGISVISALFAQPDPYQAAKTLRAEAEQYFA</sequence>
<dbReference type="EC" id="2.5.1.3" evidence="9"/>
<evidence type="ECO:0000259" key="12">
    <source>
        <dbReference type="Pfam" id="PF02581"/>
    </source>
</evidence>
<dbReference type="PANTHER" id="PTHR20857:SF15">
    <property type="entry name" value="THIAMINE-PHOSPHATE SYNTHASE"/>
    <property type="match status" value="1"/>
</dbReference>
<dbReference type="Pfam" id="PF02581">
    <property type="entry name" value="TMP-TENI"/>
    <property type="match status" value="1"/>
</dbReference>
<dbReference type="InterPro" id="IPR013785">
    <property type="entry name" value="Aldolase_TIM"/>
</dbReference>
<feature type="binding site" evidence="9">
    <location>
        <position position="114"/>
    </location>
    <ligand>
        <name>4-amino-2-methyl-5-(diphosphooxymethyl)pyrimidine</name>
        <dbReference type="ChEBI" id="CHEBI:57841"/>
    </ligand>
</feature>
<evidence type="ECO:0000256" key="2">
    <source>
        <dbReference type="ARBA" id="ARBA00022679"/>
    </source>
</evidence>
<feature type="binding site" evidence="9">
    <location>
        <position position="170"/>
    </location>
    <ligand>
        <name>2-[(2R,5Z)-2-carboxy-4-methylthiazol-5(2H)-ylidene]ethyl phosphate</name>
        <dbReference type="ChEBI" id="CHEBI:62899"/>
    </ligand>
</feature>
<dbReference type="Gene3D" id="3.20.20.70">
    <property type="entry name" value="Aldolase class I"/>
    <property type="match status" value="1"/>
</dbReference>